<dbReference type="Pfam" id="PF08246">
    <property type="entry name" value="Inhibitor_I29"/>
    <property type="match status" value="1"/>
</dbReference>
<dbReference type="AlphaFoldDB" id="A0A9N7N694"/>
<proteinExistence type="inferred from homology"/>
<accession>A0A9N7N694</accession>
<evidence type="ECO:0000313" key="6">
    <source>
        <dbReference type="Proteomes" id="UP001153555"/>
    </source>
</evidence>
<dbReference type="InterPro" id="IPR038765">
    <property type="entry name" value="Papain-like_cys_pep_sf"/>
</dbReference>
<dbReference type="SUPFAM" id="SSF54001">
    <property type="entry name" value="Cysteine proteinases"/>
    <property type="match status" value="1"/>
</dbReference>
<dbReference type="PANTHER" id="PTHR12411">
    <property type="entry name" value="CYSTEINE PROTEASE FAMILY C1-RELATED"/>
    <property type="match status" value="1"/>
</dbReference>
<evidence type="ECO:0000256" key="2">
    <source>
        <dbReference type="ARBA" id="ARBA00023157"/>
    </source>
</evidence>
<comment type="caution">
    <text evidence="5">The sequence shown here is derived from an EMBL/GenBank/DDBJ whole genome shotgun (WGS) entry which is preliminary data.</text>
</comment>
<dbReference type="GO" id="GO:0008234">
    <property type="term" value="F:cysteine-type peptidase activity"/>
    <property type="evidence" value="ECO:0007669"/>
    <property type="project" value="InterPro"/>
</dbReference>
<keyword evidence="5" id="KW-0378">Hydrolase</keyword>
<evidence type="ECO:0000259" key="4">
    <source>
        <dbReference type="SMART" id="SM00848"/>
    </source>
</evidence>
<feature type="domain" description="Peptidase C1A papain C-terminal" evidence="3">
    <location>
        <begin position="80"/>
        <end position="251"/>
    </location>
</feature>
<protein>
    <submittedName>
        <fullName evidence="5">Senescence-specific cysteine protease SAG12</fullName>
    </submittedName>
</protein>
<dbReference type="Pfam" id="PF00112">
    <property type="entry name" value="Peptidase_C1"/>
    <property type="match status" value="1"/>
</dbReference>
<keyword evidence="2" id="KW-1015">Disulfide bond</keyword>
<dbReference type="InterPro" id="IPR025660">
    <property type="entry name" value="Pept_his_AS"/>
</dbReference>
<dbReference type="EMBL" id="CACSLK010024540">
    <property type="protein sequence ID" value="CAA0823662.1"/>
    <property type="molecule type" value="Genomic_DNA"/>
</dbReference>
<evidence type="ECO:0000259" key="3">
    <source>
        <dbReference type="SMART" id="SM00645"/>
    </source>
</evidence>
<keyword evidence="5" id="KW-0645">Protease</keyword>
<dbReference type="InterPro" id="IPR013128">
    <property type="entry name" value="Peptidase_C1A"/>
</dbReference>
<sequence>MWMVEHGRVYKDDEERAVQFAAFRKKWLEIEAFNSRPDRGYKLGINQFSDCELNPSSCYMMETRSNKNSRYSNVPPRNDISDSWDWSGQGAVTPVKNQLNCVAKPEAGQTGPTNSSLITREPRTITRRHNPTCNRTKWSVQITSYVTVKPNDKEALRQAVVDQPITVAVDASSCGFKDYCGGVYSEEDCKTKLSHAITVVGYGVTDEGTKFWILKNSWGTKWGDDKYMRLKRDMPQKEGLCGIAMDTSYPVIDNYY</sequence>
<dbReference type="PROSITE" id="PS00639">
    <property type="entry name" value="THIOL_PROTEASE_HIS"/>
    <property type="match status" value="1"/>
</dbReference>
<evidence type="ECO:0000256" key="1">
    <source>
        <dbReference type="ARBA" id="ARBA00008455"/>
    </source>
</evidence>
<keyword evidence="6" id="KW-1185">Reference proteome</keyword>
<comment type="similarity">
    <text evidence="1">Belongs to the peptidase C1 family.</text>
</comment>
<dbReference type="GO" id="GO:0006508">
    <property type="term" value="P:proteolysis"/>
    <property type="evidence" value="ECO:0007669"/>
    <property type="project" value="UniProtKB-KW"/>
</dbReference>
<reference evidence="5" key="1">
    <citation type="submission" date="2019-12" db="EMBL/GenBank/DDBJ databases">
        <authorList>
            <person name="Scholes J."/>
        </authorList>
    </citation>
    <scope>NUCLEOTIDE SEQUENCE</scope>
</reference>
<gene>
    <name evidence="5" type="ORF">SHERM_20809</name>
</gene>
<dbReference type="Gene3D" id="3.90.70.10">
    <property type="entry name" value="Cysteine proteinases"/>
    <property type="match status" value="2"/>
</dbReference>
<dbReference type="SMART" id="SM00645">
    <property type="entry name" value="Pept_C1"/>
    <property type="match status" value="1"/>
</dbReference>
<name>A0A9N7N694_STRHE</name>
<dbReference type="OrthoDB" id="10253408at2759"/>
<dbReference type="InterPro" id="IPR039417">
    <property type="entry name" value="Peptidase_C1A_papain-like"/>
</dbReference>
<dbReference type="SMART" id="SM00848">
    <property type="entry name" value="Inhibitor_I29"/>
    <property type="match status" value="1"/>
</dbReference>
<dbReference type="Proteomes" id="UP001153555">
    <property type="component" value="Unassembled WGS sequence"/>
</dbReference>
<dbReference type="InterPro" id="IPR000668">
    <property type="entry name" value="Peptidase_C1A_C"/>
</dbReference>
<feature type="domain" description="Cathepsin propeptide inhibitor" evidence="4">
    <location>
        <begin position="1"/>
        <end position="53"/>
    </location>
</feature>
<dbReference type="InterPro" id="IPR013201">
    <property type="entry name" value="Prot_inhib_I29"/>
</dbReference>
<dbReference type="CDD" id="cd02248">
    <property type="entry name" value="Peptidase_C1A"/>
    <property type="match status" value="1"/>
</dbReference>
<evidence type="ECO:0000313" key="5">
    <source>
        <dbReference type="EMBL" id="CAA0823662.1"/>
    </source>
</evidence>
<organism evidence="5 6">
    <name type="scientific">Striga hermonthica</name>
    <name type="common">Purple witchweed</name>
    <name type="synonym">Buchnera hermonthica</name>
    <dbReference type="NCBI Taxonomy" id="68872"/>
    <lineage>
        <taxon>Eukaryota</taxon>
        <taxon>Viridiplantae</taxon>
        <taxon>Streptophyta</taxon>
        <taxon>Embryophyta</taxon>
        <taxon>Tracheophyta</taxon>
        <taxon>Spermatophyta</taxon>
        <taxon>Magnoliopsida</taxon>
        <taxon>eudicotyledons</taxon>
        <taxon>Gunneridae</taxon>
        <taxon>Pentapetalae</taxon>
        <taxon>asterids</taxon>
        <taxon>lamiids</taxon>
        <taxon>Lamiales</taxon>
        <taxon>Orobanchaceae</taxon>
        <taxon>Buchnereae</taxon>
        <taxon>Striga</taxon>
    </lineage>
</organism>